<proteinExistence type="inferred from homology"/>
<accession>G0NNE2</accession>
<evidence type="ECO:0000313" key="12">
    <source>
        <dbReference type="EMBL" id="EGT34572.1"/>
    </source>
</evidence>
<dbReference type="InterPro" id="IPR000668">
    <property type="entry name" value="Peptidase_C1A_C"/>
</dbReference>
<evidence type="ECO:0000256" key="1">
    <source>
        <dbReference type="ARBA" id="ARBA00008455"/>
    </source>
</evidence>
<dbReference type="OrthoDB" id="387093at2759"/>
<dbReference type="InterPro" id="IPR000010">
    <property type="entry name" value="Cystatin_dom"/>
</dbReference>
<feature type="domain" description="Cathepsin propeptide inhibitor" evidence="11">
    <location>
        <begin position="176"/>
        <end position="233"/>
    </location>
</feature>
<dbReference type="InterPro" id="IPR025661">
    <property type="entry name" value="Pept_asp_AS"/>
</dbReference>
<dbReference type="InterPro" id="IPR025660">
    <property type="entry name" value="Pept_his_AS"/>
</dbReference>
<dbReference type="AlphaFoldDB" id="G0NNE2"/>
<dbReference type="EMBL" id="GL379914">
    <property type="protein sequence ID" value="EGT34572.1"/>
    <property type="molecule type" value="Genomic_DNA"/>
</dbReference>
<evidence type="ECO:0000256" key="7">
    <source>
        <dbReference type="ARBA" id="ARBA00023157"/>
    </source>
</evidence>
<dbReference type="SUPFAM" id="SSF54001">
    <property type="entry name" value="Cysteine proteinases"/>
    <property type="match status" value="1"/>
</dbReference>
<keyword evidence="4" id="KW-0378">Hydrolase</keyword>
<reference evidence="13" key="1">
    <citation type="submission" date="2011-07" db="EMBL/GenBank/DDBJ databases">
        <authorList>
            <consortium name="Caenorhabditis brenneri Sequencing and Analysis Consortium"/>
            <person name="Wilson R.K."/>
        </authorList>
    </citation>
    <scope>NUCLEOTIDE SEQUENCE [LARGE SCALE GENOMIC DNA]</scope>
    <source>
        <strain evidence="13">PB2801</strain>
    </source>
</reference>
<evidence type="ECO:0000256" key="3">
    <source>
        <dbReference type="ARBA" id="ARBA00022729"/>
    </source>
</evidence>
<dbReference type="Gene3D" id="3.10.450.10">
    <property type="match status" value="1"/>
</dbReference>
<protein>
    <submittedName>
        <fullName evidence="12">Uncharacterized protein</fullName>
    </submittedName>
</protein>
<keyword evidence="2" id="KW-0645">Protease</keyword>
<dbReference type="MEROPS" id="C01.166"/>
<dbReference type="CDD" id="cd02248">
    <property type="entry name" value="Peptidase_C1A"/>
    <property type="match status" value="1"/>
</dbReference>
<evidence type="ECO:0000256" key="5">
    <source>
        <dbReference type="ARBA" id="ARBA00022807"/>
    </source>
</evidence>
<dbReference type="GO" id="GO:0006508">
    <property type="term" value="P:proteolysis"/>
    <property type="evidence" value="ECO:0007669"/>
    <property type="project" value="UniProtKB-KW"/>
</dbReference>
<dbReference type="InParanoid" id="G0NNE2"/>
<dbReference type="InterPro" id="IPR000169">
    <property type="entry name" value="Pept_cys_AS"/>
</dbReference>
<dbReference type="OMA" id="RSATPFW"/>
<dbReference type="Gene3D" id="3.90.70.10">
    <property type="entry name" value="Cysteine proteinases"/>
    <property type="match status" value="1"/>
</dbReference>
<dbReference type="PROSITE" id="PS00640">
    <property type="entry name" value="THIOL_PROTEASE_ASN"/>
    <property type="match status" value="1"/>
</dbReference>
<dbReference type="GO" id="GO:0008234">
    <property type="term" value="F:cysteine-type peptidase activity"/>
    <property type="evidence" value="ECO:0007669"/>
    <property type="project" value="UniProtKB-KW"/>
</dbReference>
<feature type="signal peptide" evidence="9">
    <location>
        <begin position="1"/>
        <end position="21"/>
    </location>
</feature>
<comment type="similarity">
    <text evidence="1">Belongs to the peptidase C1 family.</text>
</comment>
<evidence type="ECO:0000256" key="6">
    <source>
        <dbReference type="ARBA" id="ARBA00023145"/>
    </source>
</evidence>
<evidence type="ECO:0000256" key="2">
    <source>
        <dbReference type="ARBA" id="ARBA00022670"/>
    </source>
</evidence>
<keyword evidence="3 9" id="KW-0732">Signal</keyword>
<dbReference type="InterPro" id="IPR039417">
    <property type="entry name" value="Peptidase_C1A_papain-like"/>
</dbReference>
<name>G0NNE2_CAEBE</name>
<gene>
    <name evidence="12" type="ORF">CAEBREN_13324</name>
</gene>
<dbReference type="Proteomes" id="UP000008068">
    <property type="component" value="Unassembled WGS sequence"/>
</dbReference>
<evidence type="ECO:0000313" key="13">
    <source>
        <dbReference type="Proteomes" id="UP000008068"/>
    </source>
</evidence>
<dbReference type="Pfam" id="PF00112">
    <property type="entry name" value="Peptidase_C1"/>
    <property type="match status" value="1"/>
</dbReference>
<evidence type="ECO:0000256" key="8">
    <source>
        <dbReference type="ARBA" id="ARBA00023180"/>
    </source>
</evidence>
<dbReference type="SMART" id="SM00848">
    <property type="entry name" value="Inhibitor_I29"/>
    <property type="match status" value="1"/>
</dbReference>
<dbReference type="SUPFAM" id="SSF54403">
    <property type="entry name" value="Cystatin/monellin"/>
    <property type="match status" value="1"/>
</dbReference>
<dbReference type="InterPro" id="IPR013128">
    <property type="entry name" value="Peptidase_C1A"/>
</dbReference>
<dbReference type="PRINTS" id="PR00705">
    <property type="entry name" value="PAPAIN"/>
</dbReference>
<dbReference type="SMART" id="SM00645">
    <property type="entry name" value="Pept_C1"/>
    <property type="match status" value="1"/>
</dbReference>
<dbReference type="Pfam" id="PF00031">
    <property type="entry name" value="Cystatin"/>
    <property type="match status" value="1"/>
</dbReference>
<dbReference type="STRING" id="135651.G0NNE2"/>
<keyword evidence="8" id="KW-0325">Glycoprotein</keyword>
<feature type="chain" id="PRO_5018674913" evidence="9">
    <location>
        <begin position="22"/>
        <end position="478"/>
    </location>
</feature>
<dbReference type="GO" id="GO:0004869">
    <property type="term" value="F:cysteine-type endopeptidase inhibitor activity"/>
    <property type="evidence" value="ECO:0007669"/>
    <property type="project" value="InterPro"/>
</dbReference>
<sequence>MGKPAICLLLFSTLLSSLVTSKVLPIDEEDQLLYERFARQGVEKFNQQSNDVYKWELDRTWEVERKLSGGIHYSIFVTLVKTDCKKGQETGETGEKCRKTDTLKKCQVEISRRVKRHGYGLKDIAHIKNCEEEFTRNIAKFDHRKIKLTHDDSVTVQELRKAKIIKPRDYVIWNSFLDFIDRHEKRYENKREVLKRFRVFKRNAKVIRELQKNEQGTAVYGFTKFSDMTTMEFKETMLPYQWEQPVPMDQANFEKEGVTISEEDLPDSFDWREHGAVTQVKNQGSCGSCWAFSTTGNIEGAWFLAKKKLVSLSEQELVDCDSVDQGCNGGLPSNAYKEIIRMGGLEPEDAYPYDGRGETCHLVRKDIAVYINGSVELPHDEVEMQKWLVTKGPISIGLNANTLQFYRHGVVHPFKIFCEPFMLNHGVLIVGYGKDGRKPYWIVKNSWGPTWGEAGYFKLYRGKNVCGVQEMATSSLVN</sequence>
<evidence type="ECO:0000259" key="11">
    <source>
        <dbReference type="SMART" id="SM00848"/>
    </source>
</evidence>
<dbReference type="InterPro" id="IPR038765">
    <property type="entry name" value="Papain-like_cys_pep_sf"/>
</dbReference>
<keyword evidence="7" id="KW-1015">Disulfide bond</keyword>
<feature type="domain" description="Peptidase C1A papain C-terminal" evidence="10">
    <location>
        <begin position="265"/>
        <end position="476"/>
    </location>
</feature>
<dbReference type="FunFam" id="3.90.70.10:FF:000130">
    <property type="entry name" value="Cysteine proteinase 1"/>
    <property type="match status" value="1"/>
</dbReference>
<evidence type="ECO:0000259" key="10">
    <source>
        <dbReference type="SMART" id="SM00645"/>
    </source>
</evidence>
<dbReference type="HOGENOM" id="CLU_012184_10_1_1"/>
<dbReference type="eggNOG" id="KOG1542">
    <property type="taxonomic scope" value="Eukaryota"/>
</dbReference>
<evidence type="ECO:0000256" key="4">
    <source>
        <dbReference type="ARBA" id="ARBA00022801"/>
    </source>
</evidence>
<dbReference type="InterPro" id="IPR013201">
    <property type="entry name" value="Prot_inhib_I29"/>
</dbReference>
<keyword evidence="6" id="KW-0865">Zymogen</keyword>
<dbReference type="PANTHER" id="PTHR12411">
    <property type="entry name" value="CYSTEINE PROTEASE FAMILY C1-RELATED"/>
    <property type="match status" value="1"/>
</dbReference>
<dbReference type="PROSITE" id="PS00139">
    <property type="entry name" value="THIOL_PROTEASE_CYS"/>
    <property type="match status" value="1"/>
</dbReference>
<keyword evidence="13" id="KW-1185">Reference proteome</keyword>
<dbReference type="InterPro" id="IPR046350">
    <property type="entry name" value="Cystatin_sf"/>
</dbReference>
<dbReference type="FunCoup" id="G0NNE2">
    <property type="interactions" value="755"/>
</dbReference>
<keyword evidence="5" id="KW-0788">Thiol protease</keyword>
<evidence type="ECO:0000256" key="9">
    <source>
        <dbReference type="SAM" id="SignalP"/>
    </source>
</evidence>
<organism evidence="13">
    <name type="scientific">Caenorhabditis brenneri</name>
    <name type="common">Nematode worm</name>
    <dbReference type="NCBI Taxonomy" id="135651"/>
    <lineage>
        <taxon>Eukaryota</taxon>
        <taxon>Metazoa</taxon>
        <taxon>Ecdysozoa</taxon>
        <taxon>Nematoda</taxon>
        <taxon>Chromadorea</taxon>
        <taxon>Rhabditida</taxon>
        <taxon>Rhabditina</taxon>
        <taxon>Rhabditomorpha</taxon>
        <taxon>Rhabditoidea</taxon>
        <taxon>Rhabditidae</taxon>
        <taxon>Peloderinae</taxon>
        <taxon>Caenorhabditis</taxon>
    </lineage>
</organism>
<dbReference type="PROSITE" id="PS00639">
    <property type="entry name" value="THIOL_PROTEASE_HIS"/>
    <property type="match status" value="1"/>
</dbReference>
<dbReference type="Pfam" id="PF08246">
    <property type="entry name" value="Inhibitor_I29"/>
    <property type="match status" value="1"/>
</dbReference>